<dbReference type="STRING" id="74873.A0A084VCP5"/>
<dbReference type="AlphaFoldDB" id="A0A084VCP5"/>
<evidence type="ECO:0000256" key="1">
    <source>
        <dbReference type="SAM" id="MobiDB-lite"/>
    </source>
</evidence>
<feature type="domain" description="FKRP stem" evidence="3">
    <location>
        <begin position="115"/>
        <end position="165"/>
    </location>
</feature>
<dbReference type="Pfam" id="PF22921">
    <property type="entry name" value="FKRP_N"/>
    <property type="match status" value="3"/>
</dbReference>
<feature type="compositionally biased region" description="Pro residues" evidence="1">
    <location>
        <begin position="286"/>
        <end position="302"/>
    </location>
</feature>
<gene>
    <name evidence="4" type="ORF">ZHAS_00002640</name>
</gene>
<evidence type="ECO:0000313" key="6">
    <source>
        <dbReference type="Proteomes" id="UP000030765"/>
    </source>
</evidence>
<name>A0A084VCP5_ANOSI</name>
<evidence type="ECO:0000259" key="3">
    <source>
        <dbReference type="Pfam" id="PF22921"/>
    </source>
</evidence>
<dbReference type="Proteomes" id="UP000030765">
    <property type="component" value="Unassembled WGS sequence"/>
</dbReference>
<reference evidence="5" key="2">
    <citation type="submission" date="2020-05" db="UniProtKB">
        <authorList>
            <consortium name="EnsemblMetazoa"/>
        </authorList>
    </citation>
    <scope>IDENTIFICATION</scope>
</reference>
<evidence type="ECO:0000313" key="4">
    <source>
        <dbReference type="EMBL" id="KFB35739.1"/>
    </source>
</evidence>
<dbReference type="InterPro" id="IPR052613">
    <property type="entry name" value="LicD_transferase"/>
</dbReference>
<feature type="region of interest" description="Disordered" evidence="1">
    <location>
        <begin position="278"/>
        <end position="304"/>
    </location>
</feature>
<feature type="transmembrane region" description="Helical" evidence="2">
    <location>
        <begin position="7"/>
        <end position="25"/>
    </location>
</feature>
<reference evidence="4 6" key="1">
    <citation type="journal article" date="2014" name="BMC Genomics">
        <title>Genome sequence of Anopheles sinensis provides insight into genetics basis of mosquito competence for malaria parasites.</title>
        <authorList>
            <person name="Zhou D."/>
            <person name="Zhang D."/>
            <person name="Ding G."/>
            <person name="Shi L."/>
            <person name="Hou Q."/>
            <person name="Ye Y."/>
            <person name="Xu Y."/>
            <person name="Zhou H."/>
            <person name="Xiong C."/>
            <person name="Li S."/>
            <person name="Yu J."/>
            <person name="Hong S."/>
            <person name="Yu X."/>
            <person name="Zou P."/>
            <person name="Chen C."/>
            <person name="Chang X."/>
            <person name="Wang W."/>
            <person name="Lv Y."/>
            <person name="Sun Y."/>
            <person name="Ma L."/>
            <person name="Shen B."/>
            <person name="Zhu C."/>
        </authorList>
    </citation>
    <scope>NUCLEOTIDE SEQUENCE [LARGE SCALE GENOMIC DNA]</scope>
</reference>
<dbReference type="GO" id="GO:0035269">
    <property type="term" value="P:protein O-linked glycosylation via mannose"/>
    <property type="evidence" value="ECO:0007669"/>
    <property type="project" value="TreeGrafter"/>
</dbReference>
<proteinExistence type="predicted"/>
<sequence>MRMKYGKLFIFFMICFNLIVFYYSWKYFLTSGHYLAETLGGGGAHSVSRRSGPAPDSIPLVSYESSYRIGDSTLNRLRLLRPTDPDAAQPPPPLSPGPNSGLPGRDRVQLTNGYLRKSITFVFRDFYDFDNDLLQSIGSVTSLIPGVNVFVIAPELPYPPLDIFNVASASTGTTGQQRNAGNQSTGAKLGAGWFEKGSNVRFFNLAYDVTKSLRDTFPILHVRTRYVLFMPDSVRLTGRGLLSRMLHEIDTPSSDEMLLQQHQHLLLKQNAYRLRNEQSAFHQAPRQPPSPLHHQPPPPPAPHLVLPFDVNRKPERRIVAVPFGAANAKPASANCVQIRLDLPNWTLEYVTGNETDNCDMFKQKHAILVETELLKEMPDALSSPFPDVFYIQAKLAGVKKVLLNGAFQEGRKLFTSYHTKTKRRNVRKDQFKALYRRLQVKKVIRKNYLYDKSGGRGSLLTAGGGAGGIGGPGGIVAPRRKYVKSYEHNNQTISLLTEITFYGCEKQTKSCIGQVHNGRPFYRYLGRHTPPCCMEKLKAVFRHVVDEFENVGIRYWLDNRALRDAIELKTLAEDAYEIDLSFNGDDVQRSVALRKAQTKPYTDEAGFHWLKATDGHYFRVQFSKVNQIAVNLLPFDLSSGELVRPSGFYGWKARKFSVEFLHPMSTVLFLGKPIMCPNNVIEYLEVKNVK</sequence>
<accession>A0A084VCP5</accession>
<feature type="domain" description="FKRP stem" evidence="3">
    <location>
        <begin position="196"/>
        <end position="252"/>
    </location>
</feature>
<dbReference type="OMA" id="KEWTATY"/>
<dbReference type="VEuPathDB" id="VectorBase:ASIS007542"/>
<dbReference type="OrthoDB" id="444255at2759"/>
<dbReference type="PANTHER" id="PTHR13627:SF31">
    <property type="entry name" value="RIBITOL 5-PHOSPHATE TRANSFERASE FKRP"/>
    <property type="match status" value="1"/>
</dbReference>
<dbReference type="PANTHER" id="PTHR13627">
    <property type="entry name" value="FUKUTIN RELATED PROTEIN"/>
    <property type="match status" value="1"/>
</dbReference>
<keyword evidence="2" id="KW-0472">Membrane</keyword>
<keyword evidence="2" id="KW-1133">Transmembrane helix</keyword>
<keyword evidence="6" id="KW-1185">Reference proteome</keyword>
<dbReference type="EnsemblMetazoa" id="ASIC002640-RA">
    <property type="protein sequence ID" value="ASIC002640-PA"/>
    <property type="gene ID" value="ASIC002640"/>
</dbReference>
<dbReference type="GO" id="GO:0005794">
    <property type="term" value="C:Golgi apparatus"/>
    <property type="evidence" value="ECO:0007669"/>
    <property type="project" value="TreeGrafter"/>
</dbReference>
<dbReference type="EMBL" id="ATLV01010838">
    <property type="status" value="NOT_ANNOTATED_CDS"/>
    <property type="molecule type" value="Genomic_DNA"/>
</dbReference>
<feature type="region of interest" description="Disordered" evidence="1">
    <location>
        <begin position="82"/>
        <end position="106"/>
    </location>
</feature>
<dbReference type="EMBL" id="KE524620">
    <property type="protein sequence ID" value="KFB35739.1"/>
    <property type="molecule type" value="Genomic_DNA"/>
</dbReference>
<evidence type="ECO:0000256" key="2">
    <source>
        <dbReference type="SAM" id="Phobius"/>
    </source>
</evidence>
<evidence type="ECO:0000313" key="5">
    <source>
        <dbReference type="EnsemblMetazoa" id="ASIC002640-PA"/>
    </source>
</evidence>
<organism evidence="4">
    <name type="scientific">Anopheles sinensis</name>
    <name type="common">Mosquito</name>
    <dbReference type="NCBI Taxonomy" id="74873"/>
    <lineage>
        <taxon>Eukaryota</taxon>
        <taxon>Metazoa</taxon>
        <taxon>Ecdysozoa</taxon>
        <taxon>Arthropoda</taxon>
        <taxon>Hexapoda</taxon>
        <taxon>Insecta</taxon>
        <taxon>Pterygota</taxon>
        <taxon>Neoptera</taxon>
        <taxon>Endopterygota</taxon>
        <taxon>Diptera</taxon>
        <taxon>Nematocera</taxon>
        <taxon>Culicoidea</taxon>
        <taxon>Culicidae</taxon>
        <taxon>Anophelinae</taxon>
        <taxon>Anopheles</taxon>
    </lineage>
</organism>
<protein>
    <submittedName>
        <fullName evidence="4">AGAP008690-PA-like protein</fullName>
    </submittedName>
</protein>
<dbReference type="InterPro" id="IPR055105">
    <property type="entry name" value="FKRP_N"/>
</dbReference>
<keyword evidence="2" id="KW-0812">Transmembrane</keyword>
<dbReference type="VEuPathDB" id="VectorBase:ASIC002640"/>
<feature type="domain" description="FKRP stem" evidence="3">
    <location>
        <begin position="312"/>
        <end position="445"/>
    </location>
</feature>